<gene>
    <name evidence="1" type="ORF">I4641_08165</name>
</gene>
<dbReference type="Proteomes" id="UP000729733">
    <property type="component" value="Unassembled WGS sequence"/>
</dbReference>
<comment type="caution">
    <text evidence="1">The sequence shown here is derived from an EMBL/GenBank/DDBJ whole genome shotgun (WGS) entry which is preliminary data.</text>
</comment>
<dbReference type="EMBL" id="JADWDC010000014">
    <property type="protein sequence ID" value="MCC0176953.1"/>
    <property type="molecule type" value="Genomic_DNA"/>
</dbReference>
<evidence type="ECO:0000313" key="2">
    <source>
        <dbReference type="Proteomes" id="UP000729733"/>
    </source>
</evidence>
<evidence type="ECO:0008006" key="3">
    <source>
        <dbReference type="Google" id="ProtNLM"/>
    </source>
</evidence>
<protein>
    <recommendedName>
        <fullName evidence="3">HD domain-containing protein</fullName>
    </recommendedName>
</protein>
<dbReference type="SUPFAM" id="SSF109604">
    <property type="entry name" value="HD-domain/PDEase-like"/>
    <property type="match status" value="1"/>
</dbReference>
<name>A0A964FGY5_9CYAN</name>
<keyword evidence="2" id="KW-1185">Reference proteome</keyword>
<organism evidence="1 2">
    <name type="scientific">Waterburya agarophytonicola KI4</name>
    <dbReference type="NCBI Taxonomy" id="2874699"/>
    <lineage>
        <taxon>Bacteria</taxon>
        <taxon>Bacillati</taxon>
        <taxon>Cyanobacteriota</taxon>
        <taxon>Cyanophyceae</taxon>
        <taxon>Pleurocapsales</taxon>
        <taxon>Hyellaceae</taxon>
        <taxon>Waterburya</taxon>
        <taxon>Waterburya agarophytonicola</taxon>
    </lineage>
</organism>
<evidence type="ECO:0000313" key="1">
    <source>
        <dbReference type="EMBL" id="MCC0176953.1"/>
    </source>
</evidence>
<proteinExistence type="predicted"/>
<accession>A0A964FGY5</accession>
<sequence length="322" mass="36733">MIQDSWETEPSSFAETVQLVENFVKGEIIRETKEKQLYYHTIDHALAVKRRANIIFKAIKPTLSTSQLLIELNRLEYLIGLSAIAHDMVQQFSLSPEIKIPRKRIAGISEIATANKLIEYINNLNQALLDRQLDSDILFTDWDIATIKDAILATICDRDPQAGKTAYSFSPYSIYQPYLYDSQAKNSIVGRIIALADLGTLGIEGVEQYIKEGILVFLEDNLDLKDLILNCDLSSSSVNESTRLRLLNMARFIVNLARERQARFELEIAGFAPQARQILRERVFIYLDKENIHKIQARVPTEDNTSLAELVDFFCLNKNFDV</sequence>
<dbReference type="RefSeq" id="WP_229639990.1">
    <property type="nucleotide sequence ID" value="NZ_JADWDC010000014.1"/>
</dbReference>
<reference evidence="1" key="1">
    <citation type="journal article" date="2021" name="Antonie Van Leeuwenhoek">
        <title>Draft genome and description of Waterburya agarophytonicola gen. nov. sp. nov. (Pleurocapsales, Cyanobacteria): a seaweed symbiont.</title>
        <authorList>
            <person name="Bonthond G."/>
            <person name="Shalygin S."/>
            <person name="Bayer T."/>
            <person name="Weinberger F."/>
        </authorList>
    </citation>
    <scope>NUCLEOTIDE SEQUENCE</scope>
    <source>
        <strain evidence="1">KI4</strain>
    </source>
</reference>
<dbReference type="AlphaFoldDB" id="A0A964FGY5"/>